<evidence type="ECO:0000313" key="4">
    <source>
        <dbReference type="Proteomes" id="UP001063166"/>
    </source>
</evidence>
<feature type="transmembrane region" description="Helical" evidence="2">
    <location>
        <begin position="34"/>
        <end position="56"/>
    </location>
</feature>
<gene>
    <name evidence="3" type="ORF">LshimejAT787_0407020</name>
</gene>
<dbReference type="Proteomes" id="UP001063166">
    <property type="component" value="Unassembled WGS sequence"/>
</dbReference>
<dbReference type="AlphaFoldDB" id="A0A9P3PLS3"/>
<comment type="caution">
    <text evidence="3">The sequence shown here is derived from an EMBL/GenBank/DDBJ whole genome shotgun (WGS) entry which is preliminary data.</text>
</comment>
<keyword evidence="2" id="KW-0812">Transmembrane</keyword>
<sequence length="133" mass="14705">MPAVDASTWHSAPAYPLFAASPSVAPRQKLKTPMIAGSVCGGVMGVAWIIGFTIYFRKRWKRKKLKRQIEAGKAVQKQKPSKIPEENVIVPPDPAILLGHRSPGEHAFRADHDNGQQHERLRPDNEIGHAEKG</sequence>
<accession>A0A9P3PLS3</accession>
<evidence type="ECO:0000313" key="3">
    <source>
        <dbReference type="EMBL" id="GLB37651.1"/>
    </source>
</evidence>
<feature type="compositionally biased region" description="Basic and acidic residues" evidence="1">
    <location>
        <begin position="102"/>
        <end position="133"/>
    </location>
</feature>
<organism evidence="3 4">
    <name type="scientific">Lyophyllum shimeji</name>
    <name type="common">Hon-shimeji</name>
    <name type="synonym">Tricholoma shimeji</name>
    <dbReference type="NCBI Taxonomy" id="47721"/>
    <lineage>
        <taxon>Eukaryota</taxon>
        <taxon>Fungi</taxon>
        <taxon>Dikarya</taxon>
        <taxon>Basidiomycota</taxon>
        <taxon>Agaricomycotina</taxon>
        <taxon>Agaricomycetes</taxon>
        <taxon>Agaricomycetidae</taxon>
        <taxon>Agaricales</taxon>
        <taxon>Tricholomatineae</taxon>
        <taxon>Lyophyllaceae</taxon>
        <taxon>Lyophyllum</taxon>
    </lineage>
</organism>
<feature type="region of interest" description="Disordered" evidence="1">
    <location>
        <begin position="100"/>
        <end position="133"/>
    </location>
</feature>
<keyword evidence="4" id="KW-1185">Reference proteome</keyword>
<dbReference type="EMBL" id="BRPK01000004">
    <property type="protein sequence ID" value="GLB37651.1"/>
    <property type="molecule type" value="Genomic_DNA"/>
</dbReference>
<reference evidence="3" key="1">
    <citation type="submission" date="2022-07" db="EMBL/GenBank/DDBJ databases">
        <title>The genome of Lyophyllum shimeji provides insight into the initial evolution of ectomycorrhizal fungal genome.</title>
        <authorList>
            <person name="Kobayashi Y."/>
            <person name="Shibata T."/>
            <person name="Hirakawa H."/>
            <person name="Shigenobu S."/>
            <person name="Nishiyama T."/>
            <person name="Yamada A."/>
            <person name="Hasebe M."/>
            <person name="Kawaguchi M."/>
        </authorList>
    </citation>
    <scope>NUCLEOTIDE SEQUENCE</scope>
    <source>
        <strain evidence="3">AT787</strain>
    </source>
</reference>
<proteinExistence type="predicted"/>
<evidence type="ECO:0000256" key="1">
    <source>
        <dbReference type="SAM" id="MobiDB-lite"/>
    </source>
</evidence>
<protein>
    <submittedName>
        <fullName evidence="3">Uncharacterized protein</fullName>
    </submittedName>
</protein>
<keyword evidence="2" id="KW-0472">Membrane</keyword>
<name>A0A9P3PLS3_LYOSH</name>
<keyword evidence="2" id="KW-1133">Transmembrane helix</keyword>
<dbReference type="OrthoDB" id="3184377at2759"/>
<evidence type="ECO:0000256" key="2">
    <source>
        <dbReference type="SAM" id="Phobius"/>
    </source>
</evidence>